<evidence type="ECO:0000313" key="1">
    <source>
        <dbReference type="EMBL" id="KAF6279279.1"/>
    </source>
</evidence>
<dbReference type="EMBL" id="JACAGB010000062">
    <property type="protein sequence ID" value="KAF6279279.1"/>
    <property type="molecule type" value="Genomic_DNA"/>
</dbReference>
<dbReference type="Proteomes" id="UP000558488">
    <property type="component" value="Unassembled WGS sequence"/>
</dbReference>
<keyword evidence="2" id="KW-1185">Reference proteome</keyword>
<name>A0A7J7RT11_PIPKU</name>
<comment type="caution">
    <text evidence="1">The sequence shown here is derived from an EMBL/GenBank/DDBJ whole genome shotgun (WGS) entry which is preliminary data.</text>
</comment>
<protein>
    <submittedName>
        <fullName evidence="1">Uncharacterized protein</fullName>
    </submittedName>
</protein>
<dbReference type="AlphaFoldDB" id="A0A7J7RT11"/>
<gene>
    <name evidence="1" type="ORF">mPipKuh1_010377</name>
</gene>
<sequence>MALSTGPLPGGAPGPYPFLAWHLLAYHLACPPKLPAPLFRSLLSSGCPHSQQAFSPCPWRPALLLLRSQLLALHLARPLVAMTTFSCSPGPAPSLSNCLQLLAWPRPLVPETPHHPHHGTSHNGVSCNPHCPVYGL</sequence>
<proteinExistence type="predicted"/>
<organism evidence="1 2">
    <name type="scientific">Pipistrellus kuhlii</name>
    <name type="common">Kuhl's pipistrelle</name>
    <dbReference type="NCBI Taxonomy" id="59472"/>
    <lineage>
        <taxon>Eukaryota</taxon>
        <taxon>Metazoa</taxon>
        <taxon>Chordata</taxon>
        <taxon>Craniata</taxon>
        <taxon>Vertebrata</taxon>
        <taxon>Euteleostomi</taxon>
        <taxon>Mammalia</taxon>
        <taxon>Eutheria</taxon>
        <taxon>Laurasiatheria</taxon>
        <taxon>Chiroptera</taxon>
        <taxon>Yangochiroptera</taxon>
        <taxon>Vespertilionidae</taxon>
        <taxon>Pipistrellus</taxon>
    </lineage>
</organism>
<reference evidence="1 2" key="1">
    <citation type="journal article" date="2020" name="Nature">
        <title>Six reference-quality genomes reveal evolution of bat adaptations.</title>
        <authorList>
            <person name="Jebb D."/>
            <person name="Huang Z."/>
            <person name="Pippel M."/>
            <person name="Hughes G.M."/>
            <person name="Lavrichenko K."/>
            <person name="Devanna P."/>
            <person name="Winkler S."/>
            <person name="Jermiin L.S."/>
            <person name="Skirmuntt E.C."/>
            <person name="Katzourakis A."/>
            <person name="Burkitt-Gray L."/>
            <person name="Ray D.A."/>
            <person name="Sullivan K.A.M."/>
            <person name="Roscito J.G."/>
            <person name="Kirilenko B.M."/>
            <person name="Davalos L.M."/>
            <person name="Corthals A.P."/>
            <person name="Power M.L."/>
            <person name="Jones G."/>
            <person name="Ransome R.D."/>
            <person name="Dechmann D.K.N."/>
            <person name="Locatelli A.G."/>
            <person name="Puechmaille S.J."/>
            <person name="Fedrigo O."/>
            <person name="Jarvis E.D."/>
            <person name="Hiller M."/>
            <person name="Vernes S.C."/>
            <person name="Myers E.W."/>
            <person name="Teeling E.C."/>
        </authorList>
    </citation>
    <scope>NUCLEOTIDE SEQUENCE [LARGE SCALE GENOMIC DNA]</scope>
    <source>
        <strain evidence="1">MPipKuh1</strain>
        <tissue evidence="1">Flight muscle</tissue>
    </source>
</reference>
<accession>A0A7J7RT11</accession>
<evidence type="ECO:0000313" key="2">
    <source>
        <dbReference type="Proteomes" id="UP000558488"/>
    </source>
</evidence>